<sequence>MSELLIPKEGYTAHLSTCGTYRYTLGRVKSGVAAIRRPGVSWIMLNPSTADAAQDDPTLRRVMAFSWAWGFSSLVVVNLYALRSPQPEALWTHPDPVGPVNDECIQATLSRSERVICAWGAHARPDRVARARELIAKAEVPAFHLGLTKGGKPRHPLYIPGGTELLPWPPQPATTAKHEA</sequence>
<name>A0A437M100_9PROT</name>
<dbReference type="Pfam" id="PF07799">
    <property type="entry name" value="DUF1643"/>
    <property type="match status" value="1"/>
</dbReference>
<keyword evidence="2" id="KW-1185">Reference proteome</keyword>
<dbReference type="Proteomes" id="UP000282957">
    <property type="component" value="Unassembled WGS sequence"/>
</dbReference>
<dbReference type="RefSeq" id="WP_127789784.1">
    <property type="nucleotide sequence ID" value="NZ_SACL01000011.1"/>
</dbReference>
<accession>A0A437M100</accession>
<evidence type="ECO:0000313" key="1">
    <source>
        <dbReference type="EMBL" id="RVT91367.1"/>
    </source>
</evidence>
<comment type="caution">
    <text evidence="1">The sequence shown here is derived from an EMBL/GenBank/DDBJ whole genome shotgun (WGS) entry which is preliminary data.</text>
</comment>
<protein>
    <submittedName>
        <fullName evidence="1">DUF1643 domain-containing protein</fullName>
    </submittedName>
</protein>
<dbReference type="EMBL" id="SACL01000011">
    <property type="protein sequence ID" value="RVT91367.1"/>
    <property type="molecule type" value="Genomic_DNA"/>
</dbReference>
<organism evidence="1 2">
    <name type="scientific">Rhodovarius crocodyli</name>
    <dbReference type="NCBI Taxonomy" id="1979269"/>
    <lineage>
        <taxon>Bacteria</taxon>
        <taxon>Pseudomonadati</taxon>
        <taxon>Pseudomonadota</taxon>
        <taxon>Alphaproteobacteria</taxon>
        <taxon>Acetobacterales</taxon>
        <taxon>Roseomonadaceae</taxon>
        <taxon>Rhodovarius</taxon>
    </lineage>
</organism>
<dbReference type="InterPro" id="IPR012441">
    <property type="entry name" value="DUF1643"/>
</dbReference>
<proteinExistence type="predicted"/>
<gene>
    <name evidence="1" type="ORF">EOD42_22190</name>
</gene>
<dbReference type="OrthoDB" id="9807577at2"/>
<dbReference type="AlphaFoldDB" id="A0A437M100"/>
<reference evidence="1 2" key="1">
    <citation type="submission" date="2019-01" db="EMBL/GenBank/DDBJ databases">
        <authorList>
            <person name="Chen W.-M."/>
        </authorList>
    </citation>
    <scope>NUCLEOTIDE SEQUENCE [LARGE SCALE GENOMIC DNA]</scope>
    <source>
        <strain evidence="1 2">CCP-6</strain>
    </source>
</reference>
<evidence type="ECO:0000313" key="2">
    <source>
        <dbReference type="Proteomes" id="UP000282957"/>
    </source>
</evidence>